<sequence>MTWGRRDVVRIGTWNLENLFRPGDEGGPRDPAVYEAKLAALAAVITRIEPDVLAVQEVGNPAALADLAERVGGEWHCATAGVEEGQRPIRVGYLSRLPLTDVAEITAFPEKLDPIQVDDAGTRLAVMGRAALRARVAVDGTPIDLITCHLKSKLLTFSPGPDGRPRFDTRDEGERARAAVHALSRRAAEAATVRAAATRLLDGRGRDRRLVVLGDLNDVPEAATTQILQGPPGSEIGTAGFPQPDRGDGQRLWNLAARIPAEQRFSRRYRGRDELIDHILVSHALVHHVADGDVRTDGAGPTPSIDDDPSPRQSAAGSDHRPVVARIDV</sequence>
<name>A0ABV3XDJ2_9ACTN</name>
<keyword evidence="3" id="KW-0378">Hydrolase</keyword>
<evidence type="ECO:0000313" key="3">
    <source>
        <dbReference type="EMBL" id="MEX5718577.1"/>
    </source>
</evidence>
<keyword evidence="4" id="KW-1185">Reference proteome</keyword>
<evidence type="ECO:0000256" key="1">
    <source>
        <dbReference type="SAM" id="MobiDB-lite"/>
    </source>
</evidence>
<dbReference type="SUPFAM" id="SSF56219">
    <property type="entry name" value="DNase I-like"/>
    <property type="match status" value="1"/>
</dbReference>
<keyword evidence="3" id="KW-0255">Endonuclease</keyword>
<dbReference type="Pfam" id="PF03372">
    <property type="entry name" value="Exo_endo_phos"/>
    <property type="match status" value="1"/>
</dbReference>
<feature type="region of interest" description="Disordered" evidence="1">
    <location>
        <begin position="292"/>
        <end position="329"/>
    </location>
</feature>
<dbReference type="Proteomes" id="UP001560045">
    <property type="component" value="Unassembled WGS sequence"/>
</dbReference>
<dbReference type="InterPro" id="IPR005135">
    <property type="entry name" value="Endo/exonuclease/phosphatase"/>
</dbReference>
<feature type="compositionally biased region" description="Basic and acidic residues" evidence="1">
    <location>
        <begin position="318"/>
        <end position="329"/>
    </location>
</feature>
<dbReference type="PANTHER" id="PTHR42834">
    <property type="entry name" value="ENDONUCLEASE/EXONUCLEASE/PHOSPHATASE FAMILY PROTEIN (AFU_ORTHOLOGUE AFUA_3G09210)"/>
    <property type="match status" value="1"/>
</dbReference>
<reference evidence="3 4" key="1">
    <citation type="submission" date="2024-06" db="EMBL/GenBank/DDBJ databases">
        <title>Draft genome sequence of Geodermatophilus badlandi, a novel member of the Geodermatophilaceae isolated from badland sedimentary rocks in the Red desert, Wyoming, USA.</title>
        <authorList>
            <person name="Ben Tekaya S."/>
            <person name="Nouioui I."/>
            <person name="Flores G.M."/>
            <person name="Shaal M.N."/>
            <person name="Bredoire F."/>
            <person name="Basile F."/>
            <person name="Van Diepen L."/>
            <person name="Ward N.L."/>
        </authorList>
    </citation>
    <scope>NUCLEOTIDE SEQUENCE [LARGE SCALE GENOMIC DNA]</scope>
    <source>
        <strain evidence="3 4">WL48A</strain>
    </source>
</reference>
<accession>A0ABV3XDJ2</accession>
<dbReference type="GO" id="GO:0004519">
    <property type="term" value="F:endonuclease activity"/>
    <property type="evidence" value="ECO:0007669"/>
    <property type="project" value="UniProtKB-KW"/>
</dbReference>
<protein>
    <submittedName>
        <fullName evidence="3">Endonuclease/exonuclease/phosphatase family protein</fullName>
    </submittedName>
</protein>
<dbReference type="Gene3D" id="3.60.10.10">
    <property type="entry name" value="Endonuclease/exonuclease/phosphatase"/>
    <property type="match status" value="1"/>
</dbReference>
<feature type="domain" description="Endonuclease/exonuclease/phosphatase" evidence="2">
    <location>
        <begin position="12"/>
        <end position="320"/>
    </location>
</feature>
<keyword evidence="3" id="KW-0540">Nuclease</keyword>
<evidence type="ECO:0000259" key="2">
    <source>
        <dbReference type="Pfam" id="PF03372"/>
    </source>
</evidence>
<dbReference type="EMBL" id="JBFNXQ010000023">
    <property type="protein sequence ID" value="MEX5718577.1"/>
    <property type="molecule type" value="Genomic_DNA"/>
</dbReference>
<comment type="caution">
    <text evidence="3">The sequence shown here is derived from an EMBL/GenBank/DDBJ whole genome shotgun (WGS) entry which is preliminary data.</text>
</comment>
<dbReference type="InterPro" id="IPR036691">
    <property type="entry name" value="Endo/exonu/phosph_ase_sf"/>
</dbReference>
<evidence type="ECO:0000313" key="4">
    <source>
        <dbReference type="Proteomes" id="UP001560045"/>
    </source>
</evidence>
<proteinExistence type="predicted"/>
<dbReference type="PANTHER" id="PTHR42834:SF1">
    <property type="entry name" value="ENDONUCLEASE_EXONUCLEASE_PHOSPHATASE FAMILY PROTEIN (AFU_ORTHOLOGUE AFUA_3G09210)"/>
    <property type="match status" value="1"/>
</dbReference>
<organism evidence="3 4">
    <name type="scientific">Geodermatophilus maliterrae</name>
    <dbReference type="NCBI Taxonomy" id="3162531"/>
    <lineage>
        <taxon>Bacteria</taxon>
        <taxon>Bacillati</taxon>
        <taxon>Actinomycetota</taxon>
        <taxon>Actinomycetes</taxon>
        <taxon>Geodermatophilales</taxon>
        <taxon>Geodermatophilaceae</taxon>
        <taxon>Geodermatophilus</taxon>
    </lineage>
</organism>
<feature type="region of interest" description="Disordered" evidence="1">
    <location>
        <begin position="226"/>
        <end position="249"/>
    </location>
</feature>
<gene>
    <name evidence="3" type="ORF">ABQ292_09400</name>
</gene>
<dbReference type="RefSeq" id="WP_369205572.1">
    <property type="nucleotide sequence ID" value="NZ_JBFNXQ010000023.1"/>
</dbReference>